<accession>A0A151TU52</accession>
<dbReference type="OMA" id="VWIINSH"/>
<protein>
    <submittedName>
        <fullName evidence="1">Disease resistance protein RGA4</fullName>
    </submittedName>
</protein>
<dbReference type="Gene3D" id="3.80.10.10">
    <property type="entry name" value="Ribonuclease Inhibitor"/>
    <property type="match status" value="1"/>
</dbReference>
<dbReference type="SUPFAM" id="SSF52047">
    <property type="entry name" value="RNI-like"/>
    <property type="match status" value="1"/>
</dbReference>
<name>A0A151TU52_CAJCA</name>
<dbReference type="InterPro" id="IPR032675">
    <property type="entry name" value="LRR_dom_sf"/>
</dbReference>
<dbReference type="AlphaFoldDB" id="A0A151TU52"/>
<evidence type="ECO:0000313" key="1">
    <source>
        <dbReference type="EMBL" id="KYP70531.1"/>
    </source>
</evidence>
<reference evidence="1 2" key="1">
    <citation type="journal article" date="2012" name="Nat. Biotechnol.">
        <title>Draft genome sequence of pigeonpea (Cajanus cajan), an orphan legume crop of resource-poor farmers.</title>
        <authorList>
            <person name="Varshney R.K."/>
            <person name="Chen W."/>
            <person name="Li Y."/>
            <person name="Bharti A.K."/>
            <person name="Saxena R.K."/>
            <person name="Schlueter J.A."/>
            <person name="Donoghue M.T."/>
            <person name="Azam S."/>
            <person name="Fan G."/>
            <person name="Whaley A.M."/>
            <person name="Farmer A.D."/>
            <person name="Sheridan J."/>
            <person name="Iwata A."/>
            <person name="Tuteja R."/>
            <person name="Penmetsa R.V."/>
            <person name="Wu W."/>
            <person name="Upadhyaya H.D."/>
            <person name="Yang S.P."/>
            <person name="Shah T."/>
            <person name="Saxena K.B."/>
            <person name="Michael T."/>
            <person name="McCombie W.R."/>
            <person name="Yang B."/>
            <person name="Zhang G."/>
            <person name="Yang H."/>
            <person name="Wang J."/>
            <person name="Spillane C."/>
            <person name="Cook D.R."/>
            <person name="May G.D."/>
            <person name="Xu X."/>
            <person name="Jackson S.A."/>
        </authorList>
    </citation>
    <scope>NUCLEOTIDE SEQUENCE [LARGE SCALE GENOMIC DNA]</scope>
    <source>
        <strain evidence="2">cv. Asha</strain>
    </source>
</reference>
<sequence>MLPEWLSSLTNLKTLGVSYCPKILSLPNNIHQLTKLESLMIEGCLELCRKCLRHVGEFWPKISHIKHVDIKEPED</sequence>
<dbReference type="EMBL" id="CM003605">
    <property type="protein sequence ID" value="KYP70531.1"/>
    <property type="molecule type" value="Genomic_DNA"/>
</dbReference>
<organism evidence="1 2">
    <name type="scientific">Cajanus cajan</name>
    <name type="common">Pigeon pea</name>
    <name type="synonym">Cajanus indicus</name>
    <dbReference type="NCBI Taxonomy" id="3821"/>
    <lineage>
        <taxon>Eukaryota</taxon>
        <taxon>Viridiplantae</taxon>
        <taxon>Streptophyta</taxon>
        <taxon>Embryophyta</taxon>
        <taxon>Tracheophyta</taxon>
        <taxon>Spermatophyta</taxon>
        <taxon>Magnoliopsida</taxon>
        <taxon>eudicotyledons</taxon>
        <taxon>Gunneridae</taxon>
        <taxon>Pentapetalae</taxon>
        <taxon>rosids</taxon>
        <taxon>fabids</taxon>
        <taxon>Fabales</taxon>
        <taxon>Fabaceae</taxon>
        <taxon>Papilionoideae</taxon>
        <taxon>50 kb inversion clade</taxon>
        <taxon>NPAAA clade</taxon>
        <taxon>indigoferoid/millettioid clade</taxon>
        <taxon>Phaseoleae</taxon>
        <taxon>Cajanus</taxon>
    </lineage>
</organism>
<keyword evidence="2" id="KW-1185">Reference proteome</keyword>
<proteinExistence type="predicted"/>
<gene>
    <name evidence="1" type="ORF">KK1_009751</name>
</gene>
<dbReference type="Gramene" id="C.cajan_09483.t">
    <property type="protein sequence ID" value="C.cajan_09483.t.cds1"/>
    <property type="gene ID" value="C.cajan_09483"/>
</dbReference>
<evidence type="ECO:0000313" key="2">
    <source>
        <dbReference type="Proteomes" id="UP000075243"/>
    </source>
</evidence>
<dbReference type="Proteomes" id="UP000075243">
    <property type="component" value="Chromosome 3"/>
</dbReference>